<dbReference type="Pfam" id="PF11255">
    <property type="entry name" value="DUF3054"/>
    <property type="match status" value="1"/>
</dbReference>
<comment type="caution">
    <text evidence="2">The sequence shown here is derived from an EMBL/GenBank/DDBJ whole genome shotgun (WGS) entry which is preliminary data.</text>
</comment>
<feature type="transmembrane region" description="Helical" evidence="1">
    <location>
        <begin position="71"/>
        <end position="90"/>
    </location>
</feature>
<keyword evidence="3" id="KW-1185">Reference proteome</keyword>
<evidence type="ECO:0000313" key="3">
    <source>
        <dbReference type="Proteomes" id="UP000243589"/>
    </source>
</evidence>
<keyword evidence="1" id="KW-1133">Transmembrane helix</keyword>
<evidence type="ECO:0000256" key="1">
    <source>
        <dbReference type="SAM" id="Phobius"/>
    </source>
</evidence>
<dbReference type="EMBL" id="LQQC01000010">
    <property type="protein sequence ID" value="KXZ58200.1"/>
    <property type="molecule type" value="Genomic_DNA"/>
</dbReference>
<feature type="transmembrane region" description="Helical" evidence="1">
    <location>
        <begin position="96"/>
        <end position="115"/>
    </location>
</feature>
<feature type="transmembrane region" description="Helical" evidence="1">
    <location>
        <begin position="43"/>
        <end position="64"/>
    </location>
</feature>
<gene>
    <name evidence="2" type="ORF">Bravens_01238</name>
</gene>
<dbReference type="AlphaFoldDB" id="A0A150H967"/>
<proteinExistence type="predicted"/>
<feature type="transmembrane region" description="Helical" evidence="1">
    <location>
        <begin position="12"/>
        <end position="31"/>
    </location>
</feature>
<accession>A0A150H967</accession>
<evidence type="ECO:0000313" key="2">
    <source>
        <dbReference type="EMBL" id="KXZ58200.1"/>
    </source>
</evidence>
<evidence type="ECO:0008006" key="4">
    <source>
        <dbReference type="Google" id="ProtNLM"/>
    </source>
</evidence>
<keyword evidence="1" id="KW-0812">Transmembrane</keyword>
<name>A0A150H967_9MICO</name>
<dbReference type="Proteomes" id="UP000243589">
    <property type="component" value="Unassembled WGS sequence"/>
</dbReference>
<organism evidence="2 3">
    <name type="scientific">Brevibacterium ravenspurgense</name>
    <dbReference type="NCBI Taxonomy" id="479117"/>
    <lineage>
        <taxon>Bacteria</taxon>
        <taxon>Bacillati</taxon>
        <taxon>Actinomycetota</taxon>
        <taxon>Actinomycetes</taxon>
        <taxon>Micrococcales</taxon>
        <taxon>Brevibacteriaceae</taxon>
        <taxon>Brevibacterium</taxon>
    </lineage>
</organism>
<dbReference type="PATRIC" id="fig|479117.4.peg.1233"/>
<reference evidence="2 3" key="1">
    <citation type="submission" date="2016-01" db="EMBL/GenBank/DDBJ databases">
        <title>Use of Whole Genome Sequencing to ascertain that Brevibacterium massiliense (Roux, Raoult 2009) is a later heterotypic synonym of Brevibacterium ravenspurgense (Mages 2008).</title>
        <authorList>
            <person name="Bernier A.-M."/>
            <person name="Burdz T."/>
            <person name="Huynh C."/>
            <person name="Pachecho A.L."/>
            <person name="Wiebe D."/>
            <person name="Bonner C."/>
            <person name="Bernard K."/>
        </authorList>
    </citation>
    <scope>NUCLEOTIDE SEQUENCE [LARGE SCALE GENOMIC DNA]</scope>
    <source>
        <strain evidence="2 3">CCUG56047</strain>
    </source>
</reference>
<protein>
    <recommendedName>
        <fullName evidence="4">DUF3054 domain-containing protein</fullName>
    </recommendedName>
</protein>
<keyword evidence="1" id="KW-0472">Membrane</keyword>
<dbReference type="InterPro" id="IPR021414">
    <property type="entry name" value="DUF3054"/>
</dbReference>
<sequence length="125" mass="13152">MAKRSSHIFTALVADIILVIAFAAVGFYTHAQVLTVDGVVQTSWPFLVGLGCAWILSAAWTAPLAPMRTGVAIWSTTILLGMIVRFAVGAGIAGPFIIVASALNFLTLVGWRVIARAVGGRSAKR</sequence>
<dbReference type="RefSeq" id="WP_062021392.1">
    <property type="nucleotide sequence ID" value="NZ_LQQC01000010.1"/>
</dbReference>